<accession>A0A183DSB0</accession>
<dbReference type="InterPro" id="IPR036554">
    <property type="entry name" value="GHMP_kinase_C_sf"/>
</dbReference>
<dbReference type="Pfam" id="PF00288">
    <property type="entry name" value="GHMP_kinases_N"/>
    <property type="match status" value="1"/>
</dbReference>
<dbReference type="InterPro" id="IPR006206">
    <property type="entry name" value="Mevalonate/galactokinase"/>
</dbReference>
<dbReference type="PRINTS" id="PR00473">
    <property type="entry name" value="GALCTOKINASE"/>
</dbReference>
<evidence type="ECO:0000259" key="7">
    <source>
        <dbReference type="Pfam" id="PF08544"/>
    </source>
</evidence>
<dbReference type="SUPFAM" id="SSF55060">
    <property type="entry name" value="GHMP Kinase, C-terminal domain"/>
    <property type="match status" value="1"/>
</dbReference>
<dbReference type="SUPFAM" id="SSF54211">
    <property type="entry name" value="Ribosomal protein S5 domain 2-like"/>
    <property type="match status" value="1"/>
</dbReference>
<feature type="domain" description="GHMP kinase C-terminal" evidence="7">
    <location>
        <begin position="239"/>
        <end position="308"/>
    </location>
</feature>
<dbReference type="Pfam" id="PF08544">
    <property type="entry name" value="GHMP_kinases_C"/>
    <property type="match status" value="1"/>
</dbReference>
<dbReference type="WBParaSite" id="GPUH_0001161501-mRNA-1">
    <property type="protein sequence ID" value="GPUH_0001161501-mRNA-1"/>
    <property type="gene ID" value="GPUH_0001161501"/>
</dbReference>
<dbReference type="GO" id="GO:0005829">
    <property type="term" value="C:cytosol"/>
    <property type="evidence" value="ECO:0007669"/>
    <property type="project" value="TreeGrafter"/>
</dbReference>
<dbReference type="Gene3D" id="1.20.1440.340">
    <property type="match status" value="1"/>
</dbReference>
<dbReference type="InterPro" id="IPR006203">
    <property type="entry name" value="GHMP_knse_ATP-bd_CS"/>
</dbReference>
<keyword evidence="4" id="KW-0418">Kinase</keyword>
<dbReference type="PANTHER" id="PTHR10457:SF7">
    <property type="entry name" value="GALACTOKINASE-RELATED"/>
    <property type="match status" value="1"/>
</dbReference>
<dbReference type="GO" id="GO:0005524">
    <property type="term" value="F:ATP binding"/>
    <property type="evidence" value="ECO:0007669"/>
    <property type="project" value="UniProtKB-KW"/>
</dbReference>
<evidence type="ECO:0000256" key="1">
    <source>
        <dbReference type="ARBA" id="ARBA00006566"/>
    </source>
</evidence>
<dbReference type="InterPro" id="IPR000705">
    <property type="entry name" value="Galactokinase"/>
</dbReference>
<dbReference type="InterPro" id="IPR014721">
    <property type="entry name" value="Ribsml_uS5_D2-typ_fold_subgr"/>
</dbReference>
<dbReference type="GO" id="GO:0006012">
    <property type="term" value="P:galactose metabolic process"/>
    <property type="evidence" value="ECO:0007669"/>
    <property type="project" value="InterPro"/>
</dbReference>
<evidence type="ECO:0000256" key="4">
    <source>
        <dbReference type="ARBA" id="ARBA00022777"/>
    </source>
</evidence>
<dbReference type="PIRSF" id="PIRSF000530">
    <property type="entry name" value="Galactokinase"/>
    <property type="match status" value="1"/>
</dbReference>
<evidence type="ECO:0000256" key="5">
    <source>
        <dbReference type="ARBA" id="ARBA00022840"/>
    </source>
</evidence>
<sequence>LCGWQGIMERFCVSPKGMNVLISGNIPPSAGLSSSSALVCAGALATLAFHTGKSFDEIDKVDFAELCAKVERYIGMEGGGMDQAVEVLAEEGSALRIDFGPLTFSRVALPENALFAVVHSGETLNKAATSQYNERVVECRLAAQVMAKACEIEDWKEIRTLKQLAERLQKSASEMLSVVDEILQSPVYTKDSALSLLGITDDEFSKIVLSANTQHMEVFKLYQRAGHVYAEADRVRRFHEACKTGDVKEMGRLMNDSHTSCRDLYECSCDKLDEVVEKCLRSGALGARLTGAGWGGCAVALFDKEQDLEVLFWSRPAAGIRLIEC</sequence>
<evidence type="ECO:0000259" key="6">
    <source>
        <dbReference type="Pfam" id="PF00288"/>
    </source>
</evidence>
<dbReference type="InterPro" id="IPR013750">
    <property type="entry name" value="GHMP_kinase_C_dom"/>
</dbReference>
<dbReference type="PROSITE" id="PS00627">
    <property type="entry name" value="GHMP_KINASES_ATP"/>
    <property type="match status" value="1"/>
</dbReference>
<dbReference type="PANTHER" id="PTHR10457">
    <property type="entry name" value="MEVALONATE KINASE/GALACTOKINASE"/>
    <property type="match status" value="1"/>
</dbReference>
<dbReference type="AlphaFoldDB" id="A0A183DSB0"/>
<dbReference type="InterPro" id="IPR020568">
    <property type="entry name" value="Ribosomal_Su5_D2-typ_SF"/>
</dbReference>
<protein>
    <submittedName>
        <fullName evidence="8">Galactokinase</fullName>
    </submittedName>
</protein>
<dbReference type="Gene3D" id="3.30.230.10">
    <property type="match status" value="1"/>
</dbReference>
<keyword evidence="5" id="KW-0067">ATP-binding</keyword>
<keyword evidence="2" id="KW-0808">Transferase</keyword>
<evidence type="ECO:0000256" key="3">
    <source>
        <dbReference type="ARBA" id="ARBA00022741"/>
    </source>
</evidence>
<evidence type="ECO:0000313" key="8">
    <source>
        <dbReference type="WBParaSite" id="GPUH_0001161501-mRNA-1"/>
    </source>
</evidence>
<dbReference type="GO" id="GO:0004335">
    <property type="term" value="F:galactokinase activity"/>
    <property type="evidence" value="ECO:0007669"/>
    <property type="project" value="InterPro"/>
</dbReference>
<proteinExistence type="inferred from homology"/>
<dbReference type="PRINTS" id="PR00959">
    <property type="entry name" value="MEVGALKINASE"/>
</dbReference>
<feature type="domain" description="GHMP kinase N-terminal" evidence="6">
    <location>
        <begin position="11"/>
        <end position="88"/>
    </location>
</feature>
<organism evidence="8">
    <name type="scientific">Gongylonema pulchrum</name>
    <dbReference type="NCBI Taxonomy" id="637853"/>
    <lineage>
        <taxon>Eukaryota</taxon>
        <taxon>Metazoa</taxon>
        <taxon>Ecdysozoa</taxon>
        <taxon>Nematoda</taxon>
        <taxon>Chromadorea</taxon>
        <taxon>Rhabditida</taxon>
        <taxon>Spirurina</taxon>
        <taxon>Spiruromorpha</taxon>
        <taxon>Spiruroidea</taxon>
        <taxon>Gongylonematidae</taxon>
        <taxon>Gongylonema</taxon>
    </lineage>
</organism>
<keyword evidence="3" id="KW-0547">Nucleotide-binding</keyword>
<name>A0A183DSB0_9BILA</name>
<dbReference type="InterPro" id="IPR006204">
    <property type="entry name" value="GHMP_kinase_N_dom"/>
</dbReference>
<reference evidence="8" key="1">
    <citation type="submission" date="2016-06" db="UniProtKB">
        <authorList>
            <consortium name="WormBaseParasite"/>
        </authorList>
    </citation>
    <scope>IDENTIFICATION</scope>
</reference>
<comment type="similarity">
    <text evidence="1">Belongs to the GHMP kinase family. GalK subfamily.</text>
</comment>
<evidence type="ECO:0000256" key="2">
    <source>
        <dbReference type="ARBA" id="ARBA00022679"/>
    </source>
</evidence>